<dbReference type="AlphaFoldDB" id="A0ABD2WWB8"/>
<evidence type="ECO:0000256" key="6">
    <source>
        <dbReference type="ARBA" id="ARBA00022989"/>
    </source>
</evidence>
<evidence type="ECO:0000256" key="10">
    <source>
        <dbReference type="SAM" id="Phobius"/>
    </source>
</evidence>
<comment type="subcellular location">
    <subcellularLocation>
        <location evidence="1">Cell membrane</location>
        <topology evidence="1">Multi-pass membrane protein</topology>
    </subcellularLocation>
</comment>
<reference evidence="11 12" key="1">
    <citation type="journal article" date="2024" name="bioRxiv">
        <title>A reference genome for Trichogramma kaykai: A tiny desert-dwelling parasitoid wasp with competing sex-ratio distorters.</title>
        <authorList>
            <person name="Culotta J."/>
            <person name="Lindsey A.R."/>
        </authorList>
    </citation>
    <scope>NUCLEOTIDE SEQUENCE [LARGE SCALE GENOMIC DNA]</scope>
    <source>
        <strain evidence="11 12">KSX58</strain>
    </source>
</reference>
<keyword evidence="2" id="KW-1003">Cell membrane</keyword>
<keyword evidence="5" id="KW-0552">Olfaction</keyword>
<keyword evidence="3" id="KW-0716">Sensory transduction</keyword>
<evidence type="ECO:0000256" key="4">
    <source>
        <dbReference type="ARBA" id="ARBA00022692"/>
    </source>
</evidence>
<evidence type="ECO:0008006" key="13">
    <source>
        <dbReference type="Google" id="ProtNLM"/>
    </source>
</evidence>
<evidence type="ECO:0000256" key="7">
    <source>
        <dbReference type="ARBA" id="ARBA00023136"/>
    </source>
</evidence>
<dbReference type="EMBL" id="JBJJXI010000067">
    <property type="protein sequence ID" value="KAL3397225.1"/>
    <property type="molecule type" value="Genomic_DNA"/>
</dbReference>
<dbReference type="PANTHER" id="PTHR21137:SF35">
    <property type="entry name" value="ODORANT RECEPTOR 19A-RELATED"/>
    <property type="match status" value="1"/>
</dbReference>
<feature type="transmembrane region" description="Helical" evidence="10">
    <location>
        <begin position="41"/>
        <end position="61"/>
    </location>
</feature>
<keyword evidence="12" id="KW-1185">Reference proteome</keyword>
<dbReference type="GO" id="GO:0007165">
    <property type="term" value="P:signal transduction"/>
    <property type="evidence" value="ECO:0007669"/>
    <property type="project" value="UniProtKB-KW"/>
</dbReference>
<evidence type="ECO:0000256" key="1">
    <source>
        <dbReference type="ARBA" id="ARBA00004651"/>
    </source>
</evidence>
<protein>
    <recommendedName>
        <fullName evidence="13">Odorant receptor</fullName>
    </recommendedName>
</protein>
<keyword evidence="8" id="KW-0675">Receptor</keyword>
<name>A0ABD2WWB8_9HYME</name>
<evidence type="ECO:0000256" key="8">
    <source>
        <dbReference type="ARBA" id="ARBA00023170"/>
    </source>
</evidence>
<comment type="caution">
    <text evidence="11">The sequence shown here is derived from an EMBL/GenBank/DDBJ whole genome shotgun (WGS) entry which is preliminary data.</text>
</comment>
<keyword evidence="6 10" id="KW-1133">Transmembrane helix</keyword>
<evidence type="ECO:0000256" key="9">
    <source>
        <dbReference type="ARBA" id="ARBA00023224"/>
    </source>
</evidence>
<gene>
    <name evidence="11" type="ORF">TKK_009241</name>
</gene>
<keyword evidence="4 10" id="KW-0812">Transmembrane</keyword>
<organism evidence="11 12">
    <name type="scientific">Trichogramma kaykai</name>
    <dbReference type="NCBI Taxonomy" id="54128"/>
    <lineage>
        <taxon>Eukaryota</taxon>
        <taxon>Metazoa</taxon>
        <taxon>Ecdysozoa</taxon>
        <taxon>Arthropoda</taxon>
        <taxon>Hexapoda</taxon>
        <taxon>Insecta</taxon>
        <taxon>Pterygota</taxon>
        <taxon>Neoptera</taxon>
        <taxon>Endopterygota</taxon>
        <taxon>Hymenoptera</taxon>
        <taxon>Apocrita</taxon>
        <taxon>Proctotrupomorpha</taxon>
        <taxon>Chalcidoidea</taxon>
        <taxon>Trichogrammatidae</taxon>
        <taxon>Trichogramma</taxon>
    </lineage>
</organism>
<evidence type="ECO:0000256" key="5">
    <source>
        <dbReference type="ARBA" id="ARBA00022725"/>
    </source>
</evidence>
<dbReference type="Pfam" id="PF02949">
    <property type="entry name" value="7tm_6"/>
    <property type="match status" value="1"/>
</dbReference>
<keyword evidence="9" id="KW-0807">Transducer</keyword>
<evidence type="ECO:0000256" key="2">
    <source>
        <dbReference type="ARBA" id="ARBA00022475"/>
    </source>
</evidence>
<evidence type="ECO:0000313" key="12">
    <source>
        <dbReference type="Proteomes" id="UP001627154"/>
    </source>
</evidence>
<feature type="transmembrane region" description="Helical" evidence="10">
    <location>
        <begin position="73"/>
        <end position="92"/>
    </location>
</feature>
<evidence type="ECO:0000313" key="11">
    <source>
        <dbReference type="EMBL" id="KAL3397225.1"/>
    </source>
</evidence>
<proteinExistence type="predicted"/>
<sequence>MLKDQNSVDSFFDSTTYHLNKKCLILAGGWPFLNPRKRKTIWLAINFSLFIGFVAEIIYIGEIIDRTTEVINCLMVICCAILAFCLSINGAVKSHSGAIGTVVAVWMLVAYDLFFVVVVLHCCGMFAVLRYKIKQMDIVLYRYSYDRQLAVKKIEEIVMYHLKCLEFAQKIEDFFCIQCIIQILVNTIVISVIQLADTSPQESFKFAFVGCSGTFRLAFFNVCGQIVNDQSLRVHDQLIYTTWYEYPIRARKLFVILYNRSAEPCNLTGAKMVNLNLATYSALMKTAMSYFMMIIETQ</sequence>
<dbReference type="PANTHER" id="PTHR21137">
    <property type="entry name" value="ODORANT RECEPTOR"/>
    <property type="match status" value="1"/>
</dbReference>
<accession>A0ABD2WWB8</accession>
<dbReference type="GO" id="GO:0007608">
    <property type="term" value="P:sensory perception of smell"/>
    <property type="evidence" value="ECO:0007669"/>
    <property type="project" value="UniProtKB-KW"/>
</dbReference>
<keyword evidence="7 10" id="KW-0472">Membrane</keyword>
<evidence type="ECO:0000256" key="3">
    <source>
        <dbReference type="ARBA" id="ARBA00022606"/>
    </source>
</evidence>
<dbReference type="Proteomes" id="UP001627154">
    <property type="component" value="Unassembled WGS sequence"/>
</dbReference>
<dbReference type="InterPro" id="IPR004117">
    <property type="entry name" value="7tm6_olfct_rcpt"/>
</dbReference>
<dbReference type="GO" id="GO:0005886">
    <property type="term" value="C:plasma membrane"/>
    <property type="evidence" value="ECO:0007669"/>
    <property type="project" value="UniProtKB-SubCell"/>
</dbReference>
<feature type="transmembrane region" description="Helical" evidence="10">
    <location>
        <begin position="104"/>
        <end position="129"/>
    </location>
</feature>